<keyword evidence="1" id="KW-0472">Membrane</keyword>
<feature type="transmembrane region" description="Helical" evidence="1">
    <location>
        <begin position="89"/>
        <end position="109"/>
    </location>
</feature>
<sequence>MSDTTTIRPSAPWHLWAVGVVAVLWNAFGCYDYVTTRLGGADYLRGFFSEPQVEYYMNMPLWADIVWPIGVWGGLIGAVLLLARSKWALHAFIASLVAFVLSLVHMYVLSNGGELFGTAQYPIQATILALCLVFAWYAWAMSKRGLLR</sequence>
<dbReference type="STRING" id="1759059.ATE48_17765"/>
<gene>
    <name evidence="2" type="ORF">ATE48_17765</name>
</gene>
<keyword evidence="1" id="KW-0812">Transmembrane</keyword>
<dbReference type="InParanoid" id="A0A1B1AM31"/>
<evidence type="ECO:0008006" key="4">
    <source>
        <dbReference type="Google" id="ProtNLM"/>
    </source>
</evidence>
<keyword evidence="3" id="KW-1185">Reference proteome</keyword>
<accession>A0A1B1AM31</accession>
<dbReference type="AlphaFoldDB" id="A0A1B1AM31"/>
<dbReference type="Proteomes" id="UP000092498">
    <property type="component" value="Chromosome"/>
</dbReference>
<name>A0A1B1AM31_9PROT</name>
<proteinExistence type="predicted"/>
<feature type="transmembrane region" description="Helical" evidence="1">
    <location>
        <begin position="121"/>
        <end position="139"/>
    </location>
</feature>
<feature type="transmembrane region" description="Helical" evidence="1">
    <location>
        <begin position="65"/>
        <end position="82"/>
    </location>
</feature>
<evidence type="ECO:0000313" key="2">
    <source>
        <dbReference type="EMBL" id="ANP47613.1"/>
    </source>
</evidence>
<dbReference type="KEGG" id="cbot:ATE48_17765"/>
<dbReference type="EMBL" id="CP013244">
    <property type="protein sequence ID" value="ANP47613.1"/>
    <property type="molecule type" value="Genomic_DNA"/>
</dbReference>
<evidence type="ECO:0000313" key="3">
    <source>
        <dbReference type="Proteomes" id="UP000092498"/>
    </source>
</evidence>
<protein>
    <recommendedName>
        <fullName evidence="4">Sugar transporter</fullName>
    </recommendedName>
</protein>
<dbReference type="RefSeq" id="WP_066773907.1">
    <property type="nucleotide sequence ID" value="NZ_CP013244.1"/>
</dbReference>
<dbReference type="OrthoDB" id="5801787at2"/>
<evidence type="ECO:0000256" key="1">
    <source>
        <dbReference type="SAM" id="Phobius"/>
    </source>
</evidence>
<organism evidence="2 3">
    <name type="scientific">Candidatus Viadribacter manganicus</name>
    <dbReference type="NCBI Taxonomy" id="1759059"/>
    <lineage>
        <taxon>Bacteria</taxon>
        <taxon>Pseudomonadati</taxon>
        <taxon>Pseudomonadota</taxon>
        <taxon>Alphaproteobacteria</taxon>
        <taxon>Hyphomonadales</taxon>
        <taxon>Hyphomonadaceae</taxon>
        <taxon>Candidatus Viadribacter</taxon>
    </lineage>
</organism>
<keyword evidence="1" id="KW-1133">Transmembrane helix</keyword>
<reference evidence="2 3" key="1">
    <citation type="submission" date="2015-11" db="EMBL/GenBank/DDBJ databases">
        <title>Whole-Genome Sequence of Candidatus Oderbacter manganicum from the National Park Lower Oder Valley, Germany.</title>
        <authorList>
            <person name="Braun B."/>
            <person name="Liere K."/>
            <person name="Szewzyk U."/>
        </authorList>
    </citation>
    <scope>NUCLEOTIDE SEQUENCE [LARGE SCALE GENOMIC DNA]</scope>
    <source>
        <strain evidence="2 3">OTSz_A_272</strain>
    </source>
</reference>
<feature type="transmembrane region" description="Helical" evidence="1">
    <location>
        <begin position="12"/>
        <end position="34"/>
    </location>
</feature>